<reference evidence="2 3" key="1">
    <citation type="submission" date="2012-12" db="EMBL/GenBank/DDBJ databases">
        <title>Genome assembly of Fulvivirga imtechensis AK7.</title>
        <authorList>
            <person name="Nupur N."/>
            <person name="Khatri I."/>
            <person name="Kumar R."/>
            <person name="Subramanian S."/>
            <person name="Pinnaka A."/>
        </authorList>
    </citation>
    <scope>NUCLEOTIDE SEQUENCE [LARGE SCALE GENOMIC DNA]</scope>
    <source>
        <strain evidence="2 3">AK7</strain>
    </source>
</reference>
<keyword evidence="1" id="KW-0732">Signal</keyword>
<dbReference type="STRING" id="1237149.C900_01219"/>
<keyword evidence="3" id="KW-1185">Reference proteome</keyword>
<proteinExistence type="predicted"/>
<feature type="signal peptide" evidence="1">
    <location>
        <begin position="1"/>
        <end position="21"/>
    </location>
</feature>
<dbReference type="SUPFAM" id="SSF69318">
    <property type="entry name" value="Integrin alpha N-terminal domain"/>
    <property type="match status" value="2"/>
</dbReference>
<dbReference type="Proteomes" id="UP000011135">
    <property type="component" value="Unassembled WGS sequence"/>
</dbReference>
<accession>L8JUS3</accession>
<comment type="caution">
    <text evidence="2">The sequence shown here is derived from an EMBL/GenBank/DDBJ whole genome shotgun (WGS) entry which is preliminary data.</text>
</comment>
<gene>
    <name evidence="2" type="ORF">C900_01219</name>
</gene>
<dbReference type="InterPro" id="IPR028994">
    <property type="entry name" value="Integrin_alpha_N"/>
</dbReference>
<name>L8JUS3_9BACT</name>
<sequence>MIKPKLLLVVIFLVTLTTAYTQEICNNGVDDDGDGFIDCFDSDCASSSDCDGFYIGNDASCEAVPSEFPRFSLTLDFASPNKTANHLGRIAIGDLDRDGIPEIVSQNRYTDELFILNGNDGSIKYSTTVSGGTIPEWRLAIGNIDNDDCAEIFTVLYEWDSRNRRANYHVASFDCQLNELWRTERLAYDPIHLSLADFDGDGQIELYYKNEIRDAKTGTRIVSGTGNWNSINGGPVAVDMDGDNKLELVSGLTIYNVNLGSRTTDAGSLTVKASRSEYGIKRPENSTSIADYNQDGFLDVIATGKDNNGVTTVFFWDVQNNVLRTYADPIPYVEENNLNCAAASGTDVYAKGWVRGTGRLNIGDLDGNGQLNVSFVSGRFLYALDENFDLLWRVDVNEETSGHTGCTLFDFNGDGKTEVVYRDEQWLYIINGTDGSVFTQVRCISRTNVEYPIVADVDADGSTELCVVCGYDDVDAWDNFCSLGYAENSHVRVYKSNGEPWVPARRLWNQHGYFNVNVNDDLSIPATQQKHHLVWSEGTCTVGPNRPLNNFLNQSPFLNSEGCPTYASPDLDFVDNSLTIDQPNCPELDFTVSFQLTNLGDVKITGDVPISFYNGDPFQAGATKLATIPVSLDHFKVGDVLSVNNITITGPGSPFTLYIVLNDGGTTVPTPITMPNTNFLECEYDNNVLQGLVDPIPFALSTETTNNITCSANTTPANGSARAYRLIGGSEVTTDYIFNWFDGTSASGTPDFQGAIYSGLTAGTYTVFATHKSALCNSDTVQVVIENDDTQGPEANVVLEIPYTNCKNPNGKLRVDVDGGEPTGKYTYEWYVGNIAGVGQIISKSHIAADLNPNTYSVLVTEKATGCITVATGTVPDESVTPVVTANATDITCSDTNSGVVNANVGGATNGYTFRWYRGNNVKPAADYTGSTVNNLAQGNYTVVATNNSTQCPSDPVTVTINKTVPPTVAATKGADNTSCDNTLPNGTASATANGGTSGFTFEWFTGQNTLPANSRGTGSSISGLPGGTYTVRATDNNTGCSATAQVTILNNIVVPTLTLNKTDATTCVPLNGSITASVSTGNLSDYTFFWYDGSNIKASPDYAETGNVLSGLGAGTYTVEAFNNTTNCLADSRTVTLSAPTLDIQLTSMTEPFDCDISNISGQIAVEITPNTENYTVHWYADNVDPGTGTPFFTDNGVTTSTSPGISAGNYTIVAVGETTGCEVQEVVYLPQVDGERLNLTTTVSHSYCDTDNGSITVNLTPATGFGKSDYELEIYQGTTTSGPLFRPSQNAGTSELFDLLPAGIYTVTAVPVSAPDVCPAPKVVVEVEFEAVDPNVTATTVDANVNCENATPTGQIEIEIRRDNTVRPASEFTVQWYEGQDISTPLSTGVVSGVNNEIVSELPAGYYTVVVEDATTYQGCNTQRTFRILENTPIIDIPTAGLSIDHVTSCVPGNNGSSVTITDIMENGVSVGTVDYEFDWFDASNNQIAGNTNVQTNLTAGTYYVIARKANSHMCETTRLEFEIEDHTIGDPFFELVAGNNELECFKPDNVNTMGRLLLTDDPNLTYTWYAGNGVGAPGNEVHVGRELTGAAAGDYTVLVQNNTTLCTASEVYTLIREEGIIPITASASPLTNCDVEDGSVFATVTNAFSNEYNYNWSIGNSVSSPAAFTGKDGTGLLDGDYTVQAVDQSNANCVSAPVTVTIDDGRIMPNLAVEQKSPLTVCDLSRADGSAIATVDGGFIGYTFNWYEGTTATGTPVYTGSEFFGMQAMTYTVTATDNVSECMSTQQITIEEDIPGMGDPTIEILSHVTSCITDNGALSVSVNGNTSDYIFHWYNGQQVKATSDFIGEIYDNRAAGFYTVTATSRITGCVSGPATAEILEDPRFPEFEFVVGNANCGQNNGYVRLILTNNVEVETIEWTGNGVTVTGPNLTEVTAGTYTVTVTTALGCSVTEDVEIKTEVNPFNGISRNGDASNDIFKIDCIENYPENIVKIFNRAGTQVFEAEGYDNATKYFDGVSNKGISVMGTGLPDGTYFYIIDKRDGSKPLAGYLEIVN</sequence>
<dbReference type="eggNOG" id="COG4932">
    <property type="taxonomic scope" value="Bacteria"/>
</dbReference>
<protein>
    <submittedName>
        <fullName evidence="2">Uncharacterized protein</fullName>
    </submittedName>
</protein>
<dbReference type="OrthoDB" id="9805017at2"/>
<dbReference type="Gene3D" id="2.60.40.10">
    <property type="entry name" value="Immunoglobulins"/>
    <property type="match status" value="1"/>
</dbReference>
<evidence type="ECO:0000313" key="3">
    <source>
        <dbReference type="Proteomes" id="UP000011135"/>
    </source>
</evidence>
<feature type="chain" id="PRO_5003993503" evidence="1">
    <location>
        <begin position="22"/>
        <end position="2057"/>
    </location>
</feature>
<evidence type="ECO:0000313" key="2">
    <source>
        <dbReference type="EMBL" id="ELR72545.1"/>
    </source>
</evidence>
<dbReference type="InterPro" id="IPR013783">
    <property type="entry name" value="Ig-like_fold"/>
</dbReference>
<dbReference type="RefSeq" id="WP_009578835.1">
    <property type="nucleotide sequence ID" value="NZ_AMZN01000016.1"/>
</dbReference>
<organism evidence="2 3">
    <name type="scientific">Fulvivirga imtechensis AK7</name>
    <dbReference type="NCBI Taxonomy" id="1237149"/>
    <lineage>
        <taxon>Bacteria</taxon>
        <taxon>Pseudomonadati</taxon>
        <taxon>Bacteroidota</taxon>
        <taxon>Cytophagia</taxon>
        <taxon>Cytophagales</taxon>
        <taxon>Fulvivirgaceae</taxon>
        <taxon>Fulvivirga</taxon>
    </lineage>
</organism>
<dbReference type="EMBL" id="AMZN01000016">
    <property type="protein sequence ID" value="ELR72545.1"/>
    <property type="molecule type" value="Genomic_DNA"/>
</dbReference>
<evidence type="ECO:0000256" key="1">
    <source>
        <dbReference type="SAM" id="SignalP"/>
    </source>
</evidence>
<dbReference type="eggNOG" id="COG5644">
    <property type="taxonomic scope" value="Bacteria"/>
</dbReference>
<dbReference type="Pfam" id="PF13585">
    <property type="entry name" value="CHU_C"/>
    <property type="match status" value="1"/>
</dbReference>